<dbReference type="EMBL" id="BGZK01000414">
    <property type="protein sequence ID" value="GBP42259.1"/>
    <property type="molecule type" value="Genomic_DNA"/>
</dbReference>
<keyword evidence="2" id="KW-1185">Reference proteome</keyword>
<organism evidence="1 2">
    <name type="scientific">Eumeta variegata</name>
    <name type="common">Bagworm moth</name>
    <name type="synonym">Eumeta japonica</name>
    <dbReference type="NCBI Taxonomy" id="151549"/>
    <lineage>
        <taxon>Eukaryota</taxon>
        <taxon>Metazoa</taxon>
        <taxon>Ecdysozoa</taxon>
        <taxon>Arthropoda</taxon>
        <taxon>Hexapoda</taxon>
        <taxon>Insecta</taxon>
        <taxon>Pterygota</taxon>
        <taxon>Neoptera</taxon>
        <taxon>Endopterygota</taxon>
        <taxon>Lepidoptera</taxon>
        <taxon>Glossata</taxon>
        <taxon>Ditrysia</taxon>
        <taxon>Tineoidea</taxon>
        <taxon>Psychidae</taxon>
        <taxon>Oiketicinae</taxon>
        <taxon>Eumeta</taxon>
    </lineage>
</organism>
<dbReference type="Proteomes" id="UP000299102">
    <property type="component" value="Unassembled WGS sequence"/>
</dbReference>
<reference evidence="1 2" key="1">
    <citation type="journal article" date="2019" name="Commun. Biol.">
        <title>The bagworm genome reveals a unique fibroin gene that provides high tensile strength.</title>
        <authorList>
            <person name="Kono N."/>
            <person name="Nakamura H."/>
            <person name="Ohtoshi R."/>
            <person name="Tomita M."/>
            <person name="Numata K."/>
            <person name="Arakawa K."/>
        </authorList>
    </citation>
    <scope>NUCLEOTIDE SEQUENCE [LARGE SCALE GENOMIC DNA]</scope>
</reference>
<dbReference type="AlphaFoldDB" id="A0A4C1VVM7"/>
<name>A0A4C1VVM7_EUMVA</name>
<evidence type="ECO:0000313" key="2">
    <source>
        <dbReference type="Proteomes" id="UP000299102"/>
    </source>
</evidence>
<accession>A0A4C1VVM7</accession>
<protein>
    <submittedName>
        <fullName evidence="1">Uncharacterized protein</fullName>
    </submittedName>
</protein>
<gene>
    <name evidence="1" type="ORF">EVAR_29858_1</name>
</gene>
<sequence length="75" mass="8296">MSPELKDSDDKRSIHKIAEDICVKYKLHRGRPPALLHDACTTSSSFFLKEEVVTAATAFQTYAGGRGSPPFSDRL</sequence>
<evidence type="ECO:0000313" key="1">
    <source>
        <dbReference type="EMBL" id="GBP42259.1"/>
    </source>
</evidence>
<proteinExistence type="predicted"/>
<comment type="caution">
    <text evidence="1">The sequence shown here is derived from an EMBL/GenBank/DDBJ whole genome shotgun (WGS) entry which is preliminary data.</text>
</comment>